<accession>A0A837D5H1</accession>
<protein>
    <submittedName>
        <fullName evidence="2">Uncharacterized protein</fullName>
    </submittedName>
</protein>
<dbReference type="EMBL" id="JRZE01000006">
    <property type="protein sequence ID" value="KHF42870.1"/>
    <property type="molecule type" value="Genomic_DNA"/>
</dbReference>
<sequence>MSMSRPSPIQMREHLSGGDHPCVRSELVRHARGRGAGADVLQRLESMPDRTCDGPSAGSAEIL</sequence>
<dbReference type="AlphaFoldDB" id="A0A837D5H1"/>
<organism evidence="2 3">
    <name type="scientific">Saccharomonospora viridis</name>
    <dbReference type="NCBI Taxonomy" id="1852"/>
    <lineage>
        <taxon>Bacteria</taxon>
        <taxon>Bacillati</taxon>
        <taxon>Actinomycetota</taxon>
        <taxon>Actinomycetes</taxon>
        <taxon>Pseudonocardiales</taxon>
        <taxon>Pseudonocardiaceae</taxon>
        <taxon>Saccharomonospora</taxon>
    </lineage>
</organism>
<feature type="compositionally biased region" description="Basic and acidic residues" evidence="1">
    <location>
        <begin position="11"/>
        <end position="21"/>
    </location>
</feature>
<evidence type="ECO:0000313" key="3">
    <source>
        <dbReference type="Proteomes" id="UP000030848"/>
    </source>
</evidence>
<dbReference type="Proteomes" id="UP000030848">
    <property type="component" value="Unassembled WGS sequence"/>
</dbReference>
<proteinExistence type="predicted"/>
<gene>
    <name evidence="2" type="ORF">MINT15_30720</name>
</gene>
<evidence type="ECO:0000256" key="1">
    <source>
        <dbReference type="SAM" id="MobiDB-lite"/>
    </source>
</evidence>
<dbReference type="InterPro" id="IPR021527">
    <property type="entry name" value="DUF2795"/>
</dbReference>
<comment type="caution">
    <text evidence="2">The sequence shown here is derived from an EMBL/GenBank/DDBJ whole genome shotgun (WGS) entry which is preliminary data.</text>
</comment>
<name>A0A837D5H1_9PSEU</name>
<dbReference type="RefSeq" id="WP_369678837.1">
    <property type="nucleotide sequence ID" value="NZ_FOWS01000001.1"/>
</dbReference>
<dbReference type="Pfam" id="PF11387">
    <property type="entry name" value="DUF2795"/>
    <property type="match status" value="1"/>
</dbReference>
<evidence type="ECO:0000313" key="2">
    <source>
        <dbReference type="EMBL" id="KHF42870.1"/>
    </source>
</evidence>
<reference evidence="2 3" key="1">
    <citation type="submission" date="2014-10" db="EMBL/GenBank/DDBJ databases">
        <title>Genome sequence of Micropolyspora internatus JCM3315.</title>
        <authorList>
            <person name="Shin S.-K."/>
            <person name="Yi H."/>
        </authorList>
    </citation>
    <scope>NUCLEOTIDE SEQUENCE [LARGE SCALE GENOMIC DNA]</scope>
    <source>
        <strain evidence="2 3">JCM 3315</strain>
    </source>
</reference>
<feature type="region of interest" description="Disordered" evidence="1">
    <location>
        <begin position="1"/>
        <end position="21"/>
    </location>
</feature>